<evidence type="ECO:0000313" key="5">
    <source>
        <dbReference type="Proteomes" id="UP000245639"/>
    </source>
</evidence>
<protein>
    <submittedName>
        <fullName evidence="4">Uncharacterized protein DUF4333</fullName>
    </submittedName>
</protein>
<evidence type="ECO:0000256" key="1">
    <source>
        <dbReference type="SAM" id="MobiDB-lite"/>
    </source>
</evidence>
<feature type="transmembrane region" description="Helical" evidence="2">
    <location>
        <begin position="52"/>
        <end position="74"/>
    </location>
</feature>
<dbReference type="AlphaFoldDB" id="A0A2U1E7G5"/>
<feature type="domain" description="DUF4333" evidence="3">
    <location>
        <begin position="68"/>
        <end position="135"/>
    </location>
</feature>
<dbReference type="InterPro" id="IPR025637">
    <property type="entry name" value="DUF4333"/>
</dbReference>
<keyword evidence="2" id="KW-0472">Membrane</keyword>
<comment type="caution">
    <text evidence="4">The sequence shown here is derived from an EMBL/GenBank/DDBJ whole genome shotgun (WGS) entry which is preliminary data.</text>
</comment>
<name>A0A2U1E7G5_9PSEU</name>
<feature type="region of interest" description="Disordered" evidence="1">
    <location>
        <begin position="1"/>
        <end position="29"/>
    </location>
</feature>
<accession>A0A2U1E7G5</accession>
<dbReference type="RefSeq" id="WP_165825996.1">
    <property type="nucleotide sequence ID" value="NZ_QEKW01000035.1"/>
</dbReference>
<evidence type="ECO:0000313" key="4">
    <source>
        <dbReference type="EMBL" id="PVY95883.1"/>
    </source>
</evidence>
<dbReference type="Pfam" id="PF14230">
    <property type="entry name" value="DUF4333"/>
    <property type="match status" value="1"/>
</dbReference>
<dbReference type="EMBL" id="QEKW01000035">
    <property type="protein sequence ID" value="PVY95883.1"/>
    <property type="molecule type" value="Genomic_DNA"/>
</dbReference>
<keyword evidence="2" id="KW-1133">Transmembrane helix</keyword>
<evidence type="ECO:0000259" key="3">
    <source>
        <dbReference type="Pfam" id="PF14230"/>
    </source>
</evidence>
<reference evidence="4 5" key="1">
    <citation type="submission" date="2018-04" db="EMBL/GenBank/DDBJ databases">
        <title>Genomic Encyclopedia of Type Strains, Phase IV (KMG-IV): sequencing the most valuable type-strain genomes for metagenomic binning, comparative biology and taxonomic classification.</title>
        <authorList>
            <person name="Goeker M."/>
        </authorList>
    </citation>
    <scope>NUCLEOTIDE SEQUENCE [LARGE SCALE GENOMIC DNA]</scope>
    <source>
        <strain evidence="4 5">DSM 45771</strain>
    </source>
</reference>
<sequence length="145" mass="14438">MTQYAPPPAAGYPQPPMPPGPAGMPYGGPPGAPAYGGYAPPPPERKGGAGKIIGAVVATLVAVIAILAAIGFAMGPPVVAADQVELQIAQQYGVDATQVDCPSPLEGEVGARITCTGTDAGQTTTLLVQVTSVEGDTVNFTITPQ</sequence>
<gene>
    <name evidence="4" type="ORF">C8D89_13519</name>
</gene>
<proteinExistence type="predicted"/>
<keyword evidence="5" id="KW-1185">Reference proteome</keyword>
<evidence type="ECO:0000256" key="2">
    <source>
        <dbReference type="SAM" id="Phobius"/>
    </source>
</evidence>
<dbReference type="Proteomes" id="UP000245639">
    <property type="component" value="Unassembled WGS sequence"/>
</dbReference>
<organism evidence="4 5">
    <name type="scientific">Actinomycetospora cinnamomea</name>
    <dbReference type="NCBI Taxonomy" id="663609"/>
    <lineage>
        <taxon>Bacteria</taxon>
        <taxon>Bacillati</taxon>
        <taxon>Actinomycetota</taxon>
        <taxon>Actinomycetes</taxon>
        <taxon>Pseudonocardiales</taxon>
        <taxon>Pseudonocardiaceae</taxon>
        <taxon>Actinomycetospora</taxon>
    </lineage>
</organism>
<keyword evidence="2" id="KW-0812">Transmembrane</keyword>